<dbReference type="SUPFAM" id="SSF56024">
    <property type="entry name" value="Phospholipase D/nuclease"/>
    <property type="match status" value="1"/>
</dbReference>
<dbReference type="CDD" id="cd00138">
    <property type="entry name" value="PLDc_SF"/>
    <property type="match status" value="1"/>
</dbReference>
<sequence>MANHGGAGGIDGIIERNAALLAVPGVLSVRPGFLFRDGWITREPALVVTVVGDVPDLPDTVDGVPVDVRPASESKALQVQDPVAYARVTGPSPDLGAVPSFPGERRLTVGVDPRPAPIDAPAEHGASGFAEPEASKPQLPYEPPTGASLAPVDLAPGTRIELSASPDSGWPTLSAFLAGTQRSLTVGLYDFTSAHVLQAVGRDLAGKEFRLVLDHPAKNPTADQTDEATVADLAGSLGDGLEQAWALDRMDPLAAAWIFPTAYHIKVAVRDSASVWLSSGNWNNSNQPDIDPVTTPGDAAEARTRDRDWHVVIHDPGVASTFEAFLENDLAVAEAHDAPAPGSPPRARSAPAESLPAPELLVPLASTPPFERFFASTTVTDTTRVTPVLTPDAGVYVGAVGALIASAQKTLHLQFQYIELPKAATAASSRSPTSWRRSSSGRRQASTCASS</sequence>
<dbReference type="RefSeq" id="WP_286343170.1">
    <property type="nucleotide sequence ID" value="NZ_AP027732.1"/>
</dbReference>
<organism evidence="2 3">
    <name type="scientific">Frondihabitans sucicola</name>
    <dbReference type="NCBI Taxonomy" id="1268041"/>
    <lineage>
        <taxon>Bacteria</taxon>
        <taxon>Bacillati</taxon>
        <taxon>Actinomycetota</taxon>
        <taxon>Actinomycetes</taxon>
        <taxon>Micrococcales</taxon>
        <taxon>Microbacteriaceae</taxon>
        <taxon>Frondihabitans</taxon>
    </lineage>
</organism>
<evidence type="ECO:0000313" key="2">
    <source>
        <dbReference type="EMBL" id="BDZ50051.1"/>
    </source>
</evidence>
<dbReference type="EMBL" id="AP027732">
    <property type="protein sequence ID" value="BDZ50051.1"/>
    <property type="molecule type" value="Genomic_DNA"/>
</dbReference>
<protein>
    <recommendedName>
        <fullName evidence="4">PLD phosphodiesterase domain-containing protein</fullName>
    </recommendedName>
</protein>
<dbReference type="Gene3D" id="3.30.870.10">
    <property type="entry name" value="Endonuclease Chain A"/>
    <property type="match status" value="1"/>
</dbReference>
<name>A0ABM8GNP2_9MICO</name>
<dbReference type="Proteomes" id="UP001321486">
    <property type="component" value="Chromosome"/>
</dbReference>
<evidence type="ECO:0008006" key="4">
    <source>
        <dbReference type="Google" id="ProtNLM"/>
    </source>
</evidence>
<proteinExistence type="predicted"/>
<accession>A0ABM8GNP2</accession>
<evidence type="ECO:0000313" key="3">
    <source>
        <dbReference type="Proteomes" id="UP001321486"/>
    </source>
</evidence>
<reference evidence="3" key="1">
    <citation type="journal article" date="2019" name="Int. J. Syst. Evol. Microbiol.">
        <title>The Global Catalogue of Microorganisms (GCM) 10K type strain sequencing project: providing services to taxonomists for standard genome sequencing and annotation.</title>
        <authorList>
            <consortium name="The Broad Institute Genomics Platform"/>
            <consortium name="The Broad Institute Genome Sequencing Center for Infectious Disease"/>
            <person name="Wu L."/>
            <person name="Ma J."/>
        </authorList>
    </citation>
    <scope>NUCLEOTIDE SEQUENCE [LARGE SCALE GENOMIC DNA]</scope>
    <source>
        <strain evidence="3">NBRC 108728</strain>
    </source>
</reference>
<keyword evidence="3" id="KW-1185">Reference proteome</keyword>
<feature type="region of interest" description="Disordered" evidence="1">
    <location>
        <begin position="426"/>
        <end position="451"/>
    </location>
</feature>
<gene>
    <name evidence="2" type="ORF">GCM10025867_22920</name>
</gene>
<evidence type="ECO:0000256" key="1">
    <source>
        <dbReference type="SAM" id="MobiDB-lite"/>
    </source>
</evidence>
<feature type="region of interest" description="Disordered" evidence="1">
    <location>
        <begin position="110"/>
        <end position="152"/>
    </location>
</feature>